<dbReference type="AlphaFoldDB" id="A0A8S3C7B6"/>
<accession>A0A8S3C7B6</accession>
<protein>
    <submittedName>
        <fullName evidence="1">Uncharacterized protein</fullName>
    </submittedName>
</protein>
<reference evidence="1" key="1">
    <citation type="submission" date="2021-02" db="EMBL/GenBank/DDBJ databases">
        <authorList>
            <person name="Nowell W R."/>
        </authorList>
    </citation>
    <scope>NUCLEOTIDE SEQUENCE</scope>
</reference>
<feature type="non-terminal residue" evidence="1">
    <location>
        <position position="1"/>
    </location>
</feature>
<dbReference type="EMBL" id="CAJOBI010172737">
    <property type="protein sequence ID" value="CAF4895926.1"/>
    <property type="molecule type" value="Genomic_DNA"/>
</dbReference>
<proteinExistence type="predicted"/>
<gene>
    <name evidence="1" type="ORF">SMN809_LOCUS51501</name>
</gene>
<evidence type="ECO:0000313" key="2">
    <source>
        <dbReference type="Proteomes" id="UP000676336"/>
    </source>
</evidence>
<comment type="caution">
    <text evidence="1">The sequence shown here is derived from an EMBL/GenBank/DDBJ whole genome shotgun (WGS) entry which is preliminary data.</text>
</comment>
<organism evidence="1 2">
    <name type="scientific">Rotaria magnacalcarata</name>
    <dbReference type="NCBI Taxonomy" id="392030"/>
    <lineage>
        <taxon>Eukaryota</taxon>
        <taxon>Metazoa</taxon>
        <taxon>Spiralia</taxon>
        <taxon>Gnathifera</taxon>
        <taxon>Rotifera</taxon>
        <taxon>Eurotatoria</taxon>
        <taxon>Bdelloidea</taxon>
        <taxon>Philodinida</taxon>
        <taxon>Philodinidae</taxon>
        <taxon>Rotaria</taxon>
    </lineage>
</organism>
<sequence>MTSSILCLVFLPKVIILQSRRKSVQAVVSKDLVVDSSRTRRLVVEIS</sequence>
<evidence type="ECO:0000313" key="1">
    <source>
        <dbReference type="EMBL" id="CAF4895926.1"/>
    </source>
</evidence>
<name>A0A8S3C7B6_9BILA</name>
<dbReference type="Proteomes" id="UP000676336">
    <property type="component" value="Unassembled WGS sequence"/>
</dbReference>